<organism evidence="1 2">
    <name type="scientific">Durusdinium trenchii</name>
    <dbReference type="NCBI Taxonomy" id="1381693"/>
    <lineage>
        <taxon>Eukaryota</taxon>
        <taxon>Sar</taxon>
        <taxon>Alveolata</taxon>
        <taxon>Dinophyceae</taxon>
        <taxon>Suessiales</taxon>
        <taxon>Symbiodiniaceae</taxon>
        <taxon>Durusdinium</taxon>
    </lineage>
</organism>
<comment type="caution">
    <text evidence="1">The sequence shown here is derived from an EMBL/GenBank/DDBJ whole genome shotgun (WGS) entry which is preliminary data.</text>
</comment>
<proteinExistence type="predicted"/>
<evidence type="ECO:0000313" key="2">
    <source>
        <dbReference type="Proteomes" id="UP001642484"/>
    </source>
</evidence>
<dbReference type="EMBL" id="CAXAMN010028728">
    <property type="protein sequence ID" value="CAK9117528.1"/>
    <property type="molecule type" value="Genomic_DNA"/>
</dbReference>
<sequence>MFSYLFGSSADGPSLPTIREGHKTVDVIIDHERLQVDVDVLAEVSGLFLQVQSTDAKECPLLDFPGGLERFRSIVCYLIDRDVLNVAEETVLDLLEATWLLECPSLLEGVMQSSFVLSLSSRRRAEILEHLLPYTAASSPADSEHAIETSGVGTSAQNDLGSWNEGLSHPQESVPVSFSCKQFLRLFHFETLMWQCTEKAALTLASQLDGGDFVLGPRLATGSLRVCSELLRLRRLREEESGFVSSAMQPVSALWKNLMDKPLRAKVAWDSHFFALRCMRRRLASAAPSEVLQKQAAMAGEFKEDEEVHDDLPADLVETAQDSTLLVFRELMAYVDTERLSPNWSALLVRVLLLLSRSGVGAGSPGEGVSRARDIFKRTFAENELMQKLASDPAPVPPAWLVDVVAHPSASNALLRVLCRYRQLEAEELSDIIEHVLLAEFLNWDHCHLILASELMNEILGACMDAGKKANSGAHVHTTQMGPERRCPDHWAGQHCLWRLEYLGRRLFHVSFLFQQGFLPHSFSSSSSSGSDSRKLLRKMAPEDDVCSPQPQVVEVTGSCLWDEGLLTIDLLRRTMMEGRAMLDKPILHYGRHVIMRHLWLTLTHLQVNNTDHKQPSSASQVAKNSYCEIGKLKILWDLACWPLCEDAGLVRQALEYLKGTYRDLCRPNGVWSAEHEEDLFQMFLAIDLSLLPIQVLHSPWIPAQVQSVRLFVQQQPADQFLQELQQEVSRAMEHLKSVNFQCSKFTNKLNAVEHRTLTNIGQINDASAALEEYQRKRARKEPKEP</sequence>
<keyword evidence="2" id="KW-1185">Reference proteome</keyword>
<accession>A0ABP0SYX1</accession>
<dbReference type="Proteomes" id="UP001642484">
    <property type="component" value="Unassembled WGS sequence"/>
</dbReference>
<gene>
    <name evidence="1" type="ORF">CCMP2556_LOCUS54841</name>
</gene>
<protein>
    <recommendedName>
        <fullName evidence="3">Nuclear pore complex protein</fullName>
    </recommendedName>
</protein>
<evidence type="ECO:0008006" key="3">
    <source>
        <dbReference type="Google" id="ProtNLM"/>
    </source>
</evidence>
<name>A0ABP0SYX1_9DINO</name>
<reference evidence="1 2" key="1">
    <citation type="submission" date="2024-02" db="EMBL/GenBank/DDBJ databases">
        <authorList>
            <person name="Chen Y."/>
            <person name="Shah S."/>
            <person name="Dougan E. K."/>
            <person name="Thang M."/>
            <person name="Chan C."/>
        </authorList>
    </citation>
    <scope>NUCLEOTIDE SEQUENCE [LARGE SCALE GENOMIC DNA]</scope>
</reference>
<evidence type="ECO:0000313" key="1">
    <source>
        <dbReference type="EMBL" id="CAK9117528.1"/>
    </source>
</evidence>